<protein>
    <submittedName>
        <fullName evidence="2">Uncharacterized protein</fullName>
    </submittedName>
</protein>
<evidence type="ECO:0000256" key="1">
    <source>
        <dbReference type="SAM" id="MobiDB-lite"/>
    </source>
</evidence>
<organism evidence="2 3">
    <name type="scientific">Leptospirillum ferrooxidans (strain C2-3)</name>
    <dbReference type="NCBI Taxonomy" id="1162668"/>
    <lineage>
        <taxon>Bacteria</taxon>
        <taxon>Pseudomonadati</taxon>
        <taxon>Nitrospirota</taxon>
        <taxon>Nitrospiria</taxon>
        <taxon>Nitrospirales</taxon>
        <taxon>Nitrospiraceae</taxon>
        <taxon>Leptospirillum</taxon>
    </lineage>
</organism>
<dbReference type="STRING" id="1162668.LFE_0580"/>
<feature type="region of interest" description="Disordered" evidence="1">
    <location>
        <begin position="83"/>
        <end position="119"/>
    </location>
</feature>
<dbReference type="PATRIC" id="fig|1162668.3.peg.681"/>
<evidence type="ECO:0000313" key="2">
    <source>
        <dbReference type="EMBL" id="BAM06296.1"/>
    </source>
</evidence>
<dbReference type="EMBL" id="AP012342">
    <property type="protein sequence ID" value="BAM06296.1"/>
    <property type="molecule type" value="Genomic_DNA"/>
</dbReference>
<accession>I0ILZ7</accession>
<dbReference type="Proteomes" id="UP000007382">
    <property type="component" value="Chromosome"/>
</dbReference>
<evidence type="ECO:0000313" key="3">
    <source>
        <dbReference type="Proteomes" id="UP000007382"/>
    </source>
</evidence>
<dbReference type="HOGENOM" id="CLU_142818_0_0_0"/>
<dbReference type="AlphaFoldDB" id="I0ILZ7"/>
<proteinExistence type="predicted"/>
<name>I0ILZ7_LEPFC</name>
<reference evidence="2 3" key="1">
    <citation type="journal article" date="2012" name="J. Bacteriol.">
        <title>Complete Genome Sequence of Leptospirillum ferrooxidans Strain C2-3, Isolated from a Fresh Volcanic Ash Deposit on the Island of Miyake, Japan.</title>
        <authorList>
            <person name="Fujimura R."/>
            <person name="Sato Y."/>
            <person name="Nishizawa T."/>
            <person name="Oshima K."/>
            <person name="Kim S.-W."/>
            <person name="Hattori M."/>
            <person name="Kamijo T."/>
            <person name="Ohta H."/>
        </authorList>
    </citation>
    <scope>NUCLEOTIDE SEQUENCE [LARGE SCALE GENOMIC DNA]</scope>
    <source>
        <strain evidence="2 3">C2-3</strain>
    </source>
</reference>
<sequence>MRRAHRQEYLRTCLFLGFRFGCPKKEEWPEPEPNGKIRNIRVDFFVDHPYLGQFLQRYDSRESWDKNTRWVLKTLILGHEILSGNDPGRGEKEMHPMGNQSVSSPVEKEPEDILGGLFN</sequence>
<gene>
    <name evidence="2" type="ordered locus">LFE_0580</name>
</gene>
<keyword evidence="3" id="KW-1185">Reference proteome</keyword>
<reference evidence="3" key="2">
    <citation type="submission" date="2012-03" db="EMBL/GenBank/DDBJ databases">
        <title>The complete genome sequence of the pioneer microbe on fresh volcanic deposit, Leptospirillum ferrooxidans strain C2-3.</title>
        <authorList>
            <person name="Fujimura R."/>
            <person name="Sato Y."/>
            <person name="Nishizawa T."/>
            <person name="Nanba K."/>
            <person name="Oshima K."/>
            <person name="Hattori M."/>
            <person name="Kamijo T."/>
            <person name="Ohta H."/>
        </authorList>
    </citation>
    <scope>NUCLEOTIDE SEQUENCE [LARGE SCALE GENOMIC DNA]</scope>
    <source>
        <strain evidence="3">C2-3</strain>
    </source>
</reference>
<dbReference type="KEGG" id="lfc:LFE_0580"/>